<dbReference type="EMBL" id="CP144746">
    <property type="protein sequence ID" value="WVZ57969.1"/>
    <property type="molecule type" value="Genomic_DNA"/>
</dbReference>
<reference evidence="1 2" key="1">
    <citation type="submission" date="2024-02" db="EMBL/GenBank/DDBJ databases">
        <title>High-quality chromosome-scale genome assembly of Pensacola bahiagrass (Paspalum notatum Flugge var. saurae).</title>
        <authorList>
            <person name="Vega J.M."/>
            <person name="Podio M."/>
            <person name="Orjuela J."/>
            <person name="Siena L.A."/>
            <person name="Pessino S.C."/>
            <person name="Combes M.C."/>
            <person name="Mariac C."/>
            <person name="Albertini E."/>
            <person name="Pupilli F."/>
            <person name="Ortiz J.P.A."/>
            <person name="Leblanc O."/>
        </authorList>
    </citation>
    <scope>NUCLEOTIDE SEQUENCE [LARGE SCALE GENOMIC DNA]</scope>
    <source>
        <strain evidence="1">R1</strain>
        <tissue evidence="1">Leaf</tissue>
    </source>
</reference>
<dbReference type="PANTHER" id="PTHR34630">
    <property type="entry name" value="OS11G0677101 PROTEIN"/>
    <property type="match status" value="1"/>
</dbReference>
<dbReference type="SUPFAM" id="SSF52058">
    <property type="entry name" value="L domain-like"/>
    <property type="match status" value="1"/>
</dbReference>
<gene>
    <name evidence="1" type="ORF">U9M48_008293</name>
</gene>
<name>A0AAQ3SPR2_PASNO</name>
<keyword evidence="2" id="KW-1185">Reference proteome</keyword>
<dbReference type="Proteomes" id="UP001341281">
    <property type="component" value="Chromosome 02"/>
</dbReference>
<evidence type="ECO:0000313" key="1">
    <source>
        <dbReference type="EMBL" id="WVZ57969.1"/>
    </source>
</evidence>
<dbReference type="AlphaFoldDB" id="A0AAQ3SPR2"/>
<accession>A0AAQ3SPR2</accession>
<evidence type="ECO:0000313" key="2">
    <source>
        <dbReference type="Proteomes" id="UP001341281"/>
    </source>
</evidence>
<dbReference type="InterPro" id="IPR032675">
    <property type="entry name" value="LRR_dom_sf"/>
</dbReference>
<dbReference type="PANTHER" id="PTHR34630:SF34">
    <property type="entry name" value="OS11G0245800 PROTEIN"/>
    <property type="match status" value="1"/>
</dbReference>
<dbReference type="Gene3D" id="3.80.10.10">
    <property type="entry name" value="Ribonuclease Inhibitor"/>
    <property type="match status" value="1"/>
</dbReference>
<feature type="non-terminal residue" evidence="1">
    <location>
        <position position="1"/>
    </location>
</feature>
<organism evidence="1 2">
    <name type="scientific">Paspalum notatum var. saurae</name>
    <dbReference type="NCBI Taxonomy" id="547442"/>
    <lineage>
        <taxon>Eukaryota</taxon>
        <taxon>Viridiplantae</taxon>
        <taxon>Streptophyta</taxon>
        <taxon>Embryophyta</taxon>
        <taxon>Tracheophyta</taxon>
        <taxon>Spermatophyta</taxon>
        <taxon>Magnoliopsida</taxon>
        <taxon>Liliopsida</taxon>
        <taxon>Poales</taxon>
        <taxon>Poaceae</taxon>
        <taxon>PACMAD clade</taxon>
        <taxon>Panicoideae</taxon>
        <taxon>Andropogonodae</taxon>
        <taxon>Paspaleae</taxon>
        <taxon>Paspalinae</taxon>
        <taxon>Paspalum</taxon>
    </lineage>
</organism>
<protein>
    <submittedName>
        <fullName evidence="1">Uncharacterized protein</fullName>
    </submittedName>
</protein>
<sequence>MIKIEEDKAQLSLSLISSRYTSSLSLLELSLSDSEATLELDQSRELAIPDLKITGYSFFFTSNPSQQIVGIWKWFGQLRTLEIRECQSFIYWPDEEFLSLISLTSLIIKSCSKLTGRAQMSGGATRAKDQLLPQLKELWILNRIVLFNSYWEKMIQSRSLYRWSMAMTSHTRVPEHLQGNNSLPCLEKLYMYGSLQLAALSNLPPSLRDLDINECPELRSISGHLDGLVKMTIERCNKLETPDWGNMPALTHLYIPLQTSNILTWLSRELLCSYLGYGPKEVGCGATVTRHYSDLRVGWLDKALNLLGNQNLGYMQFQGAKVRCKGVPEFLELMQYIKRSKKKASTLDLVPNDMSVPAISLRECRFGILEDGCKV</sequence>
<proteinExistence type="predicted"/>